<dbReference type="PANTHER" id="PTHR31717:SF142">
    <property type="entry name" value="B-BOX DOMAIN PROTEIN 30-RELATED"/>
    <property type="match status" value="1"/>
</dbReference>
<feature type="region of interest" description="Disordered" evidence="4">
    <location>
        <begin position="225"/>
        <end position="245"/>
    </location>
</feature>
<dbReference type="InterPro" id="IPR000315">
    <property type="entry name" value="Znf_B-box"/>
</dbReference>
<dbReference type="AlphaFoldDB" id="A0AAV3QFZ5"/>
<protein>
    <recommendedName>
        <fullName evidence="5">B box-type domain-containing protein</fullName>
    </recommendedName>
</protein>
<evidence type="ECO:0000259" key="5">
    <source>
        <dbReference type="SMART" id="SM00336"/>
    </source>
</evidence>
<dbReference type="PANTHER" id="PTHR31717">
    <property type="entry name" value="ZINC FINGER PROTEIN CONSTANS-LIKE 10"/>
    <property type="match status" value="1"/>
</dbReference>
<evidence type="ECO:0000256" key="4">
    <source>
        <dbReference type="SAM" id="MobiDB-lite"/>
    </source>
</evidence>
<accession>A0AAV3QFZ5</accession>
<evidence type="ECO:0000313" key="7">
    <source>
        <dbReference type="Proteomes" id="UP001454036"/>
    </source>
</evidence>
<dbReference type="SMART" id="SM00336">
    <property type="entry name" value="BBOX"/>
    <property type="match status" value="1"/>
</dbReference>
<reference evidence="6 7" key="1">
    <citation type="submission" date="2024-01" db="EMBL/GenBank/DDBJ databases">
        <title>The complete chloroplast genome sequence of Lithospermum erythrorhizon: insights into the phylogenetic relationship among Boraginaceae species and the maternal lineages of purple gromwells.</title>
        <authorList>
            <person name="Okada T."/>
            <person name="Watanabe K."/>
        </authorList>
    </citation>
    <scope>NUCLEOTIDE SEQUENCE [LARGE SCALE GENOMIC DNA]</scope>
</reference>
<gene>
    <name evidence="6" type="ORF">LIER_39415</name>
</gene>
<name>A0AAV3QFZ5_LITER</name>
<evidence type="ECO:0000256" key="1">
    <source>
        <dbReference type="ARBA" id="ARBA00022723"/>
    </source>
</evidence>
<feature type="compositionally biased region" description="Low complexity" evidence="4">
    <location>
        <begin position="86"/>
        <end position="95"/>
    </location>
</feature>
<proteinExistence type="predicted"/>
<organism evidence="6 7">
    <name type="scientific">Lithospermum erythrorhizon</name>
    <name type="common">Purple gromwell</name>
    <name type="synonym">Lithospermum officinale var. erythrorhizon</name>
    <dbReference type="NCBI Taxonomy" id="34254"/>
    <lineage>
        <taxon>Eukaryota</taxon>
        <taxon>Viridiplantae</taxon>
        <taxon>Streptophyta</taxon>
        <taxon>Embryophyta</taxon>
        <taxon>Tracheophyta</taxon>
        <taxon>Spermatophyta</taxon>
        <taxon>Magnoliopsida</taxon>
        <taxon>eudicotyledons</taxon>
        <taxon>Gunneridae</taxon>
        <taxon>Pentapetalae</taxon>
        <taxon>asterids</taxon>
        <taxon>lamiids</taxon>
        <taxon>Boraginales</taxon>
        <taxon>Boraginaceae</taxon>
        <taxon>Boraginoideae</taxon>
        <taxon>Lithospermeae</taxon>
        <taxon>Lithospermum</taxon>
    </lineage>
</organism>
<evidence type="ECO:0000256" key="3">
    <source>
        <dbReference type="ARBA" id="ARBA00022833"/>
    </source>
</evidence>
<evidence type="ECO:0000313" key="6">
    <source>
        <dbReference type="EMBL" id="GAA0162435.1"/>
    </source>
</evidence>
<dbReference type="EMBL" id="BAABME010021116">
    <property type="protein sequence ID" value="GAA0162435.1"/>
    <property type="molecule type" value="Genomic_DNA"/>
</dbReference>
<dbReference type="InterPro" id="IPR049808">
    <property type="entry name" value="CONSTANS-like_Bbox1"/>
</dbReference>
<evidence type="ECO:0000256" key="2">
    <source>
        <dbReference type="ARBA" id="ARBA00022771"/>
    </source>
</evidence>
<dbReference type="CDD" id="cd19821">
    <property type="entry name" value="Bbox1_BBX-like"/>
    <property type="match status" value="1"/>
</dbReference>
<feature type="domain" description="B box-type" evidence="5">
    <location>
        <begin position="2"/>
        <end position="48"/>
    </location>
</feature>
<keyword evidence="2" id="KW-0863">Zinc-finger</keyword>
<dbReference type="Proteomes" id="UP001454036">
    <property type="component" value="Unassembled WGS sequence"/>
</dbReference>
<keyword evidence="7" id="KW-1185">Reference proteome</keyword>
<keyword evidence="1" id="KW-0479">Metal-binding</keyword>
<sequence length="245" mass="26247">MSKRRICELCNDVAVAYCASDLAFLCLSCDSKVHGANFLVARHARKILCSSCEDFTGDQISGLGFQAKALICSSCSPELDSGELDSLSSSSSSSSFFATTRKRNGGSGKKSTPAVVVNGGQRGRLGVDSKTEGNLVIWCRRLGLNDDLVAAVVRMACDGLGICGGKLTFLPFRVCLVASLWFGMKFSRVGSSSAWQGLARLERITGLPAKLISAAESKIERLYRSSKQGQNRSLHDQQEGWAESS</sequence>
<dbReference type="GO" id="GO:0008270">
    <property type="term" value="F:zinc ion binding"/>
    <property type="evidence" value="ECO:0007669"/>
    <property type="project" value="UniProtKB-KW"/>
</dbReference>
<feature type="region of interest" description="Disordered" evidence="4">
    <location>
        <begin position="86"/>
        <end position="113"/>
    </location>
</feature>
<comment type="caution">
    <text evidence="6">The sequence shown here is derived from an EMBL/GenBank/DDBJ whole genome shotgun (WGS) entry which is preliminary data.</text>
</comment>
<keyword evidence="3" id="KW-0862">Zinc</keyword>